<evidence type="ECO:0000313" key="1">
    <source>
        <dbReference type="EMBL" id="PIA16489.1"/>
    </source>
</evidence>
<protein>
    <recommendedName>
        <fullName evidence="3">F-box domain-containing protein</fullName>
    </recommendedName>
</protein>
<gene>
    <name evidence="1" type="ORF">COEREDRAFT_15297</name>
</gene>
<dbReference type="AlphaFoldDB" id="A0A2G5BBU5"/>
<sequence length="399" mass="46032">MVDRIYDFLLRTNMQWTNIRKLRIDCTNFREASALMPENATVTAIINALPNINDITFRHPHKDKDAVNMCSRFINYYKNQLTNINSNIPLSFLESHFISKLTFIDLTLSSTATHQLPYVCANSLRVLHLYNVPHDFSWRYFQKDMTSDELAFLNLEVLKLDFQDNAIVWYDSEWTGQPSDTRRIYQLQCPMLKSLVLKNCPPSFGLFQPFLSTSLTHFDFHGTISALALCGAEFRRATGWISNNTGVALLPYRPLNGFKFALDPNLTMWGSLTNLGLNQAVMFKFILKLLYRFPSLITFSIHALKLDNNNLGPASQSHYQEMQHIIAMPLDTKLETLLIKFIDGDENGVARVIQTLLIQLKTLRRLQVQAEYIFVAHRFKDSAPYQYPHIMDVSIEECV</sequence>
<dbReference type="Proteomes" id="UP000242474">
    <property type="component" value="Unassembled WGS sequence"/>
</dbReference>
<proteinExistence type="predicted"/>
<keyword evidence="2" id="KW-1185">Reference proteome</keyword>
<dbReference type="OrthoDB" id="5521797at2759"/>
<evidence type="ECO:0008006" key="3">
    <source>
        <dbReference type="Google" id="ProtNLM"/>
    </source>
</evidence>
<evidence type="ECO:0000313" key="2">
    <source>
        <dbReference type="Proteomes" id="UP000242474"/>
    </source>
</evidence>
<dbReference type="EMBL" id="KZ303499">
    <property type="protein sequence ID" value="PIA16489.1"/>
    <property type="molecule type" value="Genomic_DNA"/>
</dbReference>
<name>A0A2G5BBU5_COERN</name>
<reference evidence="1 2" key="1">
    <citation type="journal article" date="2015" name="Genome Biol. Evol.">
        <title>Phylogenomic analyses indicate that early fungi evolved digesting cell walls of algal ancestors of land plants.</title>
        <authorList>
            <person name="Chang Y."/>
            <person name="Wang S."/>
            <person name="Sekimoto S."/>
            <person name="Aerts A.L."/>
            <person name="Choi C."/>
            <person name="Clum A."/>
            <person name="LaButti K.M."/>
            <person name="Lindquist E.A."/>
            <person name="Yee Ngan C."/>
            <person name="Ohm R.A."/>
            <person name="Salamov A.A."/>
            <person name="Grigoriev I.V."/>
            <person name="Spatafora J.W."/>
            <person name="Berbee M.L."/>
        </authorList>
    </citation>
    <scope>NUCLEOTIDE SEQUENCE [LARGE SCALE GENOMIC DNA]</scope>
    <source>
        <strain evidence="1 2">NRRL 1564</strain>
    </source>
</reference>
<organism evidence="1 2">
    <name type="scientific">Coemansia reversa (strain ATCC 12441 / NRRL 1564)</name>
    <dbReference type="NCBI Taxonomy" id="763665"/>
    <lineage>
        <taxon>Eukaryota</taxon>
        <taxon>Fungi</taxon>
        <taxon>Fungi incertae sedis</taxon>
        <taxon>Zoopagomycota</taxon>
        <taxon>Kickxellomycotina</taxon>
        <taxon>Kickxellomycetes</taxon>
        <taxon>Kickxellales</taxon>
        <taxon>Kickxellaceae</taxon>
        <taxon>Coemansia</taxon>
    </lineage>
</organism>
<accession>A0A2G5BBU5</accession>